<gene>
    <name evidence="2" type="ORF">CPLU01_09735</name>
</gene>
<dbReference type="InterPro" id="IPR045518">
    <property type="entry name" value="2EXR"/>
</dbReference>
<proteinExistence type="predicted"/>
<sequence length="233" mass="26722">MFPKFRDLPAELQNMIWEMAIRSDAPAGAHFFTIGNGPRAVFQIQAPIWGFGAPTRVAPPVSPSNVISAYAINSGLWTACRDSRSIIKGRMKNIGNKILLNFGQSVGGMDFAEFDTPCSMTRSVGAINRTYVVFHRKDLFFFQQENNESLDLQPNLWHWFSLMTSRYLTYDFLANWAFEFDETWAFDMQVQNLPFKPQVWNLYLLDSAVRLKPDINTDEKETFQGNGCKYVVF</sequence>
<feature type="domain" description="2EXR" evidence="1">
    <location>
        <begin position="2"/>
        <end position="87"/>
    </location>
</feature>
<reference evidence="2" key="1">
    <citation type="journal article" date="2020" name="Phytopathology">
        <title>Genome Sequence Resources of Colletotrichum truncatum, C. plurivorum, C. musicola, and C. sojae: Four Species Pathogenic to Soybean (Glycine max).</title>
        <authorList>
            <person name="Rogerio F."/>
            <person name="Boufleur T.R."/>
            <person name="Ciampi-Guillardi M."/>
            <person name="Sukno S.A."/>
            <person name="Thon M.R."/>
            <person name="Massola Junior N.S."/>
            <person name="Baroncelli R."/>
        </authorList>
    </citation>
    <scope>NUCLEOTIDE SEQUENCE</scope>
    <source>
        <strain evidence="2">LFN00145</strain>
    </source>
</reference>
<evidence type="ECO:0000313" key="3">
    <source>
        <dbReference type="Proteomes" id="UP000654918"/>
    </source>
</evidence>
<evidence type="ECO:0000313" key="2">
    <source>
        <dbReference type="EMBL" id="KAF6826279.1"/>
    </source>
</evidence>
<name>A0A8H6NAJ9_9PEZI</name>
<comment type="caution">
    <text evidence="2">The sequence shown here is derived from an EMBL/GenBank/DDBJ whole genome shotgun (WGS) entry which is preliminary data.</text>
</comment>
<evidence type="ECO:0000259" key="1">
    <source>
        <dbReference type="Pfam" id="PF20150"/>
    </source>
</evidence>
<keyword evidence="3" id="KW-1185">Reference proteome</keyword>
<protein>
    <recommendedName>
        <fullName evidence="1">2EXR domain-containing protein</fullName>
    </recommendedName>
</protein>
<dbReference type="EMBL" id="WIGO01000157">
    <property type="protein sequence ID" value="KAF6826279.1"/>
    <property type="molecule type" value="Genomic_DNA"/>
</dbReference>
<dbReference type="AlphaFoldDB" id="A0A8H6NAJ9"/>
<accession>A0A8H6NAJ9</accession>
<organism evidence="2 3">
    <name type="scientific">Colletotrichum plurivorum</name>
    <dbReference type="NCBI Taxonomy" id="2175906"/>
    <lineage>
        <taxon>Eukaryota</taxon>
        <taxon>Fungi</taxon>
        <taxon>Dikarya</taxon>
        <taxon>Ascomycota</taxon>
        <taxon>Pezizomycotina</taxon>
        <taxon>Sordariomycetes</taxon>
        <taxon>Hypocreomycetidae</taxon>
        <taxon>Glomerellales</taxon>
        <taxon>Glomerellaceae</taxon>
        <taxon>Colletotrichum</taxon>
        <taxon>Colletotrichum orchidearum species complex</taxon>
    </lineage>
</organism>
<dbReference type="Proteomes" id="UP000654918">
    <property type="component" value="Unassembled WGS sequence"/>
</dbReference>
<dbReference type="Pfam" id="PF20150">
    <property type="entry name" value="2EXR"/>
    <property type="match status" value="1"/>
</dbReference>